<dbReference type="AlphaFoldDB" id="A0AA97I7L9"/>
<keyword evidence="13" id="KW-1185">Reference proteome</keyword>
<dbReference type="NCBIfam" id="TIGR00097">
    <property type="entry name" value="HMP-P_kinase"/>
    <property type="match status" value="1"/>
</dbReference>
<gene>
    <name evidence="12" type="primary">thiD</name>
    <name evidence="12" type="ORF">N8K70_07060</name>
</gene>
<evidence type="ECO:0000313" key="13">
    <source>
        <dbReference type="Proteomes" id="UP001305498"/>
    </source>
</evidence>
<dbReference type="Proteomes" id="UP001305498">
    <property type="component" value="Chromosome"/>
</dbReference>
<keyword evidence="5 12" id="KW-0808">Transferase</keyword>
<dbReference type="GO" id="GO:0008972">
    <property type="term" value="F:phosphomethylpyrimidine kinase activity"/>
    <property type="evidence" value="ECO:0007669"/>
    <property type="project" value="UniProtKB-EC"/>
</dbReference>
<dbReference type="EC" id="2.7.4.7" evidence="12"/>
<dbReference type="SUPFAM" id="SSF48613">
    <property type="entry name" value="Heme oxygenase-like"/>
    <property type="match status" value="1"/>
</dbReference>
<dbReference type="InterPro" id="IPR004305">
    <property type="entry name" value="Thiaminase-2/PQQC"/>
</dbReference>
<dbReference type="Pfam" id="PF03070">
    <property type="entry name" value="TENA_THI-4"/>
    <property type="match status" value="1"/>
</dbReference>
<keyword evidence="8" id="KW-0067">ATP-binding</keyword>
<dbReference type="Gene3D" id="3.40.1190.20">
    <property type="match status" value="1"/>
</dbReference>
<dbReference type="GO" id="GO:0008902">
    <property type="term" value="F:hydroxymethylpyrimidine kinase activity"/>
    <property type="evidence" value="ECO:0007669"/>
    <property type="project" value="UniProtKB-EC"/>
</dbReference>
<comment type="pathway">
    <text evidence="4">Cofactor biosynthesis; thiamine diphosphate biosynthesis; 4-amino-2-methyl-5-diphosphomethylpyrimidine from 5-amino-1-(5-phospho-D-ribosyl)imidazole: step 3/3.</text>
</comment>
<dbReference type="InterPro" id="IPR029056">
    <property type="entry name" value="Ribokinase-like"/>
</dbReference>
<evidence type="ECO:0000259" key="11">
    <source>
        <dbReference type="Pfam" id="PF08543"/>
    </source>
</evidence>
<dbReference type="CDD" id="cd01169">
    <property type="entry name" value="HMPP_kinase"/>
    <property type="match status" value="1"/>
</dbReference>
<dbReference type="EC" id="2.7.1.49" evidence="12"/>
<evidence type="ECO:0000256" key="5">
    <source>
        <dbReference type="ARBA" id="ARBA00022679"/>
    </source>
</evidence>
<comment type="catalytic activity">
    <reaction evidence="1">
        <text>4-amino-5-hydroxymethyl-2-methylpyrimidine + ATP = 4-amino-2-methyl-5-(phosphooxymethyl)pyrimidine + ADP + H(+)</text>
        <dbReference type="Rhea" id="RHEA:23096"/>
        <dbReference type="ChEBI" id="CHEBI:15378"/>
        <dbReference type="ChEBI" id="CHEBI:16892"/>
        <dbReference type="ChEBI" id="CHEBI:30616"/>
        <dbReference type="ChEBI" id="CHEBI:58354"/>
        <dbReference type="ChEBI" id="CHEBI:456216"/>
        <dbReference type="EC" id="2.7.1.49"/>
    </reaction>
</comment>
<evidence type="ECO:0000313" key="12">
    <source>
        <dbReference type="EMBL" id="WOF24417.1"/>
    </source>
</evidence>
<name>A0AA97I7L9_9MICO</name>
<evidence type="ECO:0000256" key="8">
    <source>
        <dbReference type="ARBA" id="ARBA00022840"/>
    </source>
</evidence>
<dbReference type="InterPro" id="IPR013749">
    <property type="entry name" value="PM/HMP-P_kinase-1"/>
</dbReference>
<feature type="domain" description="Thiaminase-2/PQQC" evidence="10">
    <location>
        <begin position="301"/>
        <end position="479"/>
    </location>
</feature>
<evidence type="ECO:0000256" key="9">
    <source>
        <dbReference type="ARBA" id="ARBA00022977"/>
    </source>
</evidence>
<dbReference type="GO" id="GO:0009228">
    <property type="term" value="P:thiamine biosynthetic process"/>
    <property type="evidence" value="ECO:0007669"/>
    <property type="project" value="UniProtKB-KW"/>
</dbReference>
<proteinExistence type="predicted"/>
<dbReference type="PANTHER" id="PTHR20858">
    <property type="entry name" value="PHOSPHOMETHYLPYRIMIDINE KINASE"/>
    <property type="match status" value="1"/>
</dbReference>
<dbReference type="EMBL" id="CP118157">
    <property type="protein sequence ID" value="WOF24417.1"/>
    <property type="molecule type" value="Genomic_DNA"/>
</dbReference>
<protein>
    <submittedName>
        <fullName evidence="12">Bifunctional hydroxymethylpyrimidine kinase/phosphomethylpyrimidine kinase</fullName>
        <ecNumber evidence="12">2.7.1.49</ecNumber>
        <ecNumber evidence="12">2.7.4.7</ecNumber>
    </submittedName>
</protein>
<dbReference type="Gene3D" id="1.20.910.10">
    <property type="entry name" value="Heme oxygenase-like"/>
    <property type="match status" value="1"/>
</dbReference>
<evidence type="ECO:0000256" key="1">
    <source>
        <dbReference type="ARBA" id="ARBA00000151"/>
    </source>
</evidence>
<dbReference type="CDD" id="cd19365">
    <property type="entry name" value="TenA_C-like"/>
    <property type="match status" value="1"/>
</dbReference>
<sequence length="497" mass="52566">MTHVPNVLSIAGSDPSGGAGIQADLKSIMACGGYGMAAITSLTAQNTHGVSGVHVPPAAFLREQLDAVAADVRIDAVKIGMLGTAEVVETVTAWLRSLGTRPVVVLDPVMAATSGDSLLEAGAGRALLGLLPLVDVVTPNVPELAALGGEPVAHTWPDVLDRARALAAAQGVLVLAKGGHLDGPECPDALVGVSGVVAEFGGRRIDTADTHGTGCSLSAALATLRARTDDWGWATRLARDWVRGAIDAAASLDVGQPGGHGPLHHGSALWAGAGVPRREAELDAWWEDISDLRESIDDVWFVRALADGTLSQEDFAHYLAQDSLYLRAYSRVLNGAGELAPTLDEQVFWTRSAHTCLATELSLHRSRLAGDEPTPSRETTAYLDHLRSAAGSGEYRTLVAAVLPCFWLYQDIGARLAAASRPGHPYDDWLATYSSDAFELSVREAIRWAQRAARAAGDDELRRMRAAFEASARHELAFFAQNGASATGHPGYHRDHN</sequence>
<dbReference type="SUPFAM" id="SSF53613">
    <property type="entry name" value="Ribokinase-like"/>
    <property type="match status" value="1"/>
</dbReference>
<dbReference type="GO" id="GO:0005524">
    <property type="term" value="F:ATP binding"/>
    <property type="evidence" value="ECO:0007669"/>
    <property type="project" value="UniProtKB-KW"/>
</dbReference>
<dbReference type="InterPro" id="IPR004399">
    <property type="entry name" value="HMP/HMP-P_kinase_dom"/>
</dbReference>
<evidence type="ECO:0000256" key="3">
    <source>
        <dbReference type="ARBA" id="ARBA00003848"/>
    </source>
</evidence>
<dbReference type="RefSeq" id="WP_317140890.1">
    <property type="nucleotide sequence ID" value="NZ_CP118157.1"/>
</dbReference>
<accession>A0AA97I7L9</accession>
<keyword evidence="6" id="KW-0547">Nucleotide-binding</keyword>
<comment type="catalytic activity">
    <reaction evidence="2">
        <text>4-amino-2-methyl-5-(phosphooxymethyl)pyrimidine + ATP = 4-amino-2-methyl-5-(diphosphooxymethyl)pyrimidine + ADP</text>
        <dbReference type="Rhea" id="RHEA:19893"/>
        <dbReference type="ChEBI" id="CHEBI:30616"/>
        <dbReference type="ChEBI" id="CHEBI:57841"/>
        <dbReference type="ChEBI" id="CHEBI:58354"/>
        <dbReference type="ChEBI" id="CHEBI:456216"/>
        <dbReference type="EC" id="2.7.4.7"/>
    </reaction>
</comment>
<evidence type="ECO:0000256" key="4">
    <source>
        <dbReference type="ARBA" id="ARBA00004769"/>
    </source>
</evidence>
<dbReference type="FunFam" id="3.40.1190.20:FF:000003">
    <property type="entry name" value="Phosphomethylpyrimidine kinase ThiD"/>
    <property type="match status" value="1"/>
</dbReference>
<dbReference type="PANTHER" id="PTHR20858:SF17">
    <property type="entry name" value="HYDROXYMETHYLPYRIMIDINE_PHOSPHOMETHYLPYRIMIDINE KINASE THI20-RELATED"/>
    <property type="match status" value="1"/>
</dbReference>
<keyword evidence="9" id="KW-0784">Thiamine biosynthesis</keyword>
<feature type="domain" description="Pyridoxamine kinase/Phosphomethylpyrimidine kinase" evidence="11">
    <location>
        <begin position="14"/>
        <end position="263"/>
    </location>
</feature>
<dbReference type="GO" id="GO:0005829">
    <property type="term" value="C:cytosol"/>
    <property type="evidence" value="ECO:0007669"/>
    <property type="project" value="TreeGrafter"/>
</dbReference>
<evidence type="ECO:0000259" key="10">
    <source>
        <dbReference type="Pfam" id="PF03070"/>
    </source>
</evidence>
<dbReference type="Pfam" id="PF08543">
    <property type="entry name" value="Phos_pyr_kin"/>
    <property type="match status" value="1"/>
</dbReference>
<dbReference type="InterPro" id="IPR016084">
    <property type="entry name" value="Haem_Oase-like_multi-hlx"/>
</dbReference>
<comment type="function">
    <text evidence="3">Catalyzes the phosphorylation of hydroxymethylpyrimidine phosphate (HMP-P) to HMP-PP, and of HMP to HMP-P.</text>
</comment>
<keyword evidence="7 12" id="KW-0418">Kinase</keyword>
<evidence type="ECO:0000256" key="2">
    <source>
        <dbReference type="ARBA" id="ARBA00000565"/>
    </source>
</evidence>
<organism evidence="12 13">
    <name type="scientific">Microbacterium betulae</name>
    <dbReference type="NCBI Taxonomy" id="2981139"/>
    <lineage>
        <taxon>Bacteria</taxon>
        <taxon>Bacillati</taxon>
        <taxon>Actinomycetota</taxon>
        <taxon>Actinomycetes</taxon>
        <taxon>Micrococcales</taxon>
        <taxon>Microbacteriaceae</taxon>
        <taxon>Microbacterium</taxon>
    </lineage>
</organism>
<dbReference type="KEGG" id="mbet:N8K70_07060"/>
<reference evidence="12 13" key="1">
    <citation type="submission" date="2023-02" db="EMBL/GenBank/DDBJ databases">
        <title>Microbacterium betulae sp. nov., isolated from birch wood.</title>
        <authorList>
            <person name="Pasciak M."/>
            <person name="Pawlik K.J."/>
            <person name="Martynowski D."/>
            <person name="Laczmanski L."/>
            <person name="Ciekot J."/>
            <person name="Szponar B."/>
            <person name="Wojcik-Fatla A."/>
            <person name="Mackiewicz B."/>
            <person name="Farian E."/>
            <person name="Cholewa G."/>
            <person name="Cholewa A."/>
            <person name="Dutkiewicz J."/>
        </authorList>
    </citation>
    <scope>NUCLEOTIDE SEQUENCE [LARGE SCALE GENOMIC DNA]</scope>
    <source>
        <strain evidence="12 13">AB</strain>
    </source>
</reference>
<evidence type="ECO:0000256" key="6">
    <source>
        <dbReference type="ARBA" id="ARBA00022741"/>
    </source>
</evidence>
<evidence type="ECO:0000256" key="7">
    <source>
        <dbReference type="ARBA" id="ARBA00022777"/>
    </source>
</evidence>